<protein>
    <submittedName>
        <fullName evidence="3">VanZ family protein</fullName>
    </submittedName>
</protein>
<dbReference type="Proteomes" id="UP001297092">
    <property type="component" value="Unassembled WGS sequence"/>
</dbReference>
<keyword evidence="1" id="KW-0472">Membrane</keyword>
<sequence>MYSIFITAMFFLPTSGFPKVTFSAADKLVHVGIYFFLAISWQWFISEKHQKPLPRNIIFGLLLAFLFYGIIIEILQHLLTASRDADLLDVLANMVGTVIGVLVFRNLNHFFRL</sequence>
<feature type="domain" description="VanZ-like" evidence="2">
    <location>
        <begin position="26"/>
        <end position="105"/>
    </location>
</feature>
<dbReference type="Pfam" id="PF04892">
    <property type="entry name" value="VanZ"/>
    <property type="match status" value="1"/>
</dbReference>
<reference evidence="3 4" key="1">
    <citation type="submission" date="2021-05" db="EMBL/GenBank/DDBJ databases">
        <title>Aequorivita echinoideorum JCM 30378 genome.</title>
        <authorList>
            <person name="Zhang H."/>
            <person name="Li C."/>
        </authorList>
    </citation>
    <scope>NUCLEOTIDE SEQUENCE [LARGE SCALE GENOMIC DNA]</scope>
    <source>
        <strain evidence="3 4">JCM30378</strain>
    </source>
</reference>
<comment type="caution">
    <text evidence="3">The sequence shown here is derived from an EMBL/GenBank/DDBJ whole genome shotgun (WGS) entry which is preliminary data.</text>
</comment>
<gene>
    <name evidence="3" type="ORF">KIV10_05920</name>
</gene>
<accession>A0ABS5S402</accession>
<dbReference type="PANTHER" id="PTHR28008:SF1">
    <property type="entry name" value="DOMAIN PROTEIN, PUTATIVE (AFU_ORTHOLOGUE AFUA_3G10980)-RELATED"/>
    <property type="match status" value="1"/>
</dbReference>
<feature type="transmembrane region" description="Helical" evidence="1">
    <location>
        <begin position="28"/>
        <end position="45"/>
    </location>
</feature>
<evidence type="ECO:0000313" key="4">
    <source>
        <dbReference type="Proteomes" id="UP001297092"/>
    </source>
</evidence>
<organism evidence="3 4">
    <name type="scientific">Aequorivita echinoideorum</name>
    <dbReference type="NCBI Taxonomy" id="1549647"/>
    <lineage>
        <taxon>Bacteria</taxon>
        <taxon>Pseudomonadati</taxon>
        <taxon>Bacteroidota</taxon>
        <taxon>Flavobacteriia</taxon>
        <taxon>Flavobacteriales</taxon>
        <taxon>Flavobacteriaceae</taxon>
        <taxon>Aequorivita</taxon>
    </lineage>
</organism>
<dbReference type="RefSeq" id="WP_214112568.1">
    <property type="nucleotide sequence ID" value="NZ_JAHCTB010000002.1"/>
</dbReference>
<evidence type="ECO:0000259" key="2">
    <source>
        <dbReference type="Pfam" id="PF04892"/>
    </source>
</evidence>
<dbReference type="PANTHER" id="PTHR28008">
    <property type="entry name" value="DOMAIN PROTEIN, PUTATIVE (AFU_ORTHOLOGUE AFUA_3G10980)-RELATED"/>
    <property type="match status" value="1"/>
</dbReference>
<feature type="transmembrane region" description="Helical" evidence="1">
    <location>
        <begin position="90"/>
        <end position="107"/>
    </location>
</feature>
<feature type="transmembrane region" description="Helical" evidence="1">
    <location>
        <begin position="57"/>
        <end position="78"/>
    </location>
</feature>
<dbReference type="InterPro" id="IPR006976">
    <property type="entry name" value="VanZ-like"/>
</dbReference>
<evidence type="ECO:0000313" key="3">
    <source>
        <dbReference type="EMBL" id="MBT0607713.1"/>
    </source>
</evidence>
<dbReference type="NCBIfam" id="NF037970">
    <property type="entry name" value="vanZ_1"/>
    <property type="match status" value="1"/>
</dbReference>
<evidence type="ECO:0000256" key="1">
    <source>
        <dbReference type="SAM" id="Phobius"/>
    </source>
</evidence>
<proteinExistence type="predicted"/>
<keyword evidence="1" id="KW-1133">Transmembrane helix</keyword>
<keyword evidence="4" id="KW-1185">Reference proteome</keyword>
<keyword evidence="1" id="KW-0812">Transmembrane</keyword>
<name>A0ABS5S402_9FLAO</name>
<dbReference type="EMBL" id="JAHCTB010000002">
    <property type="protein sequence ID" value="MBT0607713.1"/>
    <property type="molecule type" value="Genomic_DNA"/>
</dbReference>